<evidence type="ECO:0000313" key="4">
    <source>
        <dbReference type="Proteomes" id="UP001372834"/>
    </source>
</evidence>
<comment type="caution">
    <text evidence="3">The sequence shown here is derived from an EMBL/GenBank/DDBJ whole genome shotgun (WGS) entry which is preliminary data.</text>
</comment>
<feature type="region of interest" description="Disordered" evidence="1">
    <location>
        <begin position="307"/>
        <end position="388"/>
    </location>
</feature>
<dbReference type="GO" id="GO:0006302">
    <property type="term" value="P:double-strand break repair"/>
    <property type="evidence" value="ECO:0007669"/>
    <property type="project" value="InterPro"/>
</dbReference>
<dbReference type="Gene3D" id="2.60.200.20">
    <property type="match status" value="1"/>
</dbReference>
<protein>
    <recommendedName>
        <fullName evidence="2">PBZ-type domain-containing protein</fullName>
    </recommendedName>
</protein>
<dbReference type="GO" id="GO:0008408">
    <property type="term" value="F:3'-5' exonuclease activity"/>
    <property type="evidence" value="ECO:0007669"/>
    <property type="project" value="InterPro"/>
</dbReference>
<gene>
    <name evidence="3" type="ORF">RUM43_007063</name>
</gene>
<dbReference type="InterPro" id="IPR008984">
    <property type="entry name" value="SMAD_FHA_dom_sf"/>
</dbReference>
<evidence type="ECO:0000259" key="2">
    <source>
        <dbReference type="Pfam" id="PF10283"/>
    </source>
</evidence>
<reference evidence="3 4" key="1">
    <citation type="submission" date="2023-10" db="EMBL/GenBank/DDBJ databases">
        <title>Genomes of two closely related lineages of the louse Polyplax serrata with different host specificities.</title>
        <authorList>
            <person name="Martinu J."/>
            <person name="Tarabai H."/>
            <person name="Stefka J."/>
            <person name="Hypsa V."/>
        </authorList>
    </citation>
    <scope>NUCLEOTIDE SEQUENCE [LARGE SCALE GENOMIC DNA]</scope>
    <source>
        <strain evidence="3">HR10_N</strain>
    </source>
</reference>
<name>A0AAN8S8H9_POLSC</name>
<dbReference type="InterPro" id="IPR019406">
    <property type="entry name" value="APLF_PBZ"/>
</dbReference>
<feature type="compositionally biased region" description="Low complexity" evidence="1">
    <location>
        <begin position="323"/>
        <end position="334"/>
    </location>
</feature>
<feature type="domain" description="PBZ-type" evidence="2">
    <location>
        <begin position="280"/>
        <end position="303"/>
    </location>
</feature>
<accession>A0AAN8S8H9</accession>
<organism evidence="3 4">
    <name type="scientific">Polyplax serrata</name>
    <name type="common">Common mouse louse</name>
    <dbReference type="NCBI Taxonomy" id="468196"/>
    <lineage>
        <taxon>Eukaryota</taxon>
        <taxon>Metazoa</taxon>
        <taxon>Ecdysozoa</taxon>
        <taxon>Arthropoda</taxon>
        <taxon>Hexapoda</taxon>
        <taxon>Insecta</taxon>
        <taxon>Pterygota</taxon>
        <taxon>Neoptera</taxon>
        <taxon>Paraneoptera</taxon>
        <taxon>Psocodea</taxon>
        <taxon>Troctomorpha</taxon>
        <taxon>Phthiraptera</taxon>
        <taxon>Anoplura</taxon>
        <taxon>Polyplacidae</taxon>
        <taxon>Polyplax</taxon>
    </lineage>
</organism>
<feature type="region of interest" description="Disordered" evidence="1">
    <location>
        <begin position="118"/>
        <end position="149"/>
    </location>
</feature>
<dbReference type="PANTHER" id="PTHR21315:SF2">
    <property type="entry name" value="APRATAXIN AND PNK-LIKE FACTOR"/>
    <property type="match status" value="1"/>
</dbReference>
<dbReference type="InterPro" id="IPR039253">
    <property type="entry name" value="APLF"/>
</dbReference>
<feature type="compositionally biased region" description="Polar residues" evidence="1">
    <location>
        <begin position="132"/>
        <end position="148"/>
    </location>
</feature>
<evidence type="ECO:0000256" key="1">
    <source>
        <dbReference type="SAM" id="MobiDB-lite"/>
    </source>
</evidence>
<sequence length="388" mass="43993">MCYALRCTDRRVARRHGELSCTSDGKIILTALSSNPCFVIKNGKPPKIHLRKNEKLILSEGDSLGLLPYMFWFEVTTKENHTNKEVDTQISTSYMKVKSEESETLDCQKTQQTNSCKMSTEQEALSKKNENNEASYENKNLTSTSSRYGTPEFEKTRRLPLWRYQLFDVSLPKEIIQEDNKMKLPETKVLTVGETEVDNSLTPDGTNVGVEKNVTAELDTSTSPEATSSNQLAIVSESDNTTTGARPICQYEGNCYRQNQKHKDDFSHPGDEDWIPYEQRPMCEFGAKCYRKNERHRVQCRHPPVNAIEDDLMSDSTNDSTNPRLSPQQLSPSPSSTPVPSPLPAKRRCKAVKQNNFIVDDDYESEPEDPFESDGTSDEYLPEESDTD</sequence>
<evidence type="ECO:0000313" key="3">
    <source>
        <dbReference type="EMBL" id="KAK6638794.1"/>
    </source>
</evidence>
<feature type="domain" description="PBZ-type" evidence="2">
    <location>
        <begin position="246"/>
        <end position="271"/>
    </location>
</feature>
<dbReference type="GO" id="GO:0005634">
    <property type="term" value="C:nucleus"/>
    <property type="evidence" value="ECO:0007669"/>
    <property type="project" value="TreeGrafter"/>
</dbReference>
<feature type="compositionally biased region" description="Acidic residues" evidence="1">
    <location>
        <begin position="359"/>
        <end position="388"/>
    </location>
</feature>
<dbReference type="PANTHER" id="PTHR21315">
    <property type="entry name" value="APRATAXIN AND PNK-LIKE FACTOR-RELATED"/>
    <property type="match status" value="1"/>
</dbReference>
<dbReference type="EMBL" id="JAWJWE010000003">
    <property type="protein sequence ID" value="KAK6638794.1"/>
    <property type="molecule type" value="Genomic_DNA"/>
</dbReference>
<proteinExistence type="predicted"/>
<dbReference type="Proteomes" id="UP001372834">
    <property type="component" value="Unassembled WGS sequence"/>
</dbReference>
<dbReference type="GO" id="GO:0003906">
    <property type="term" value="F:DNA-(apurinic or apyrimidinic site) endonuclease activity"/>
    <property type="evidence" value="ECO:0007669"/>
    <property type="project" value="InterPro"/>
</dbReference>
<dbReference type="Pfam" id="PF10283">
    <property type="entry name" value="zf-CCHH"/>
    <property type="match status" value="2"/>
</dbReference>
<dbReference type="GO" id="GO:0035861">
    <property type="term" value="C:site of double-strand break"/>
    <property type="evidence" value="ECO:0007669"/>
    <property type="project" value="TreeGrafter"/>
</dbReference>
<dbReference type="SUPFAM" id="SSF49879">
    <property type="entry name" value="SMAD/FHA domain"/>
    <property type="match status" value="1"/>
</dbReference>
<dbReference type="AlphaFoldDB" id="A0AAN8S8H9"/>